<protein>
    <submittedName>
        <fullName evidence="2">Uncharacterized protein</fullName>
    </submittedName>
</protein>
<feature type="region of interest" description="Disordered" evidence="1">
    <location>
        <begin position="145"/>
        <end position="164"/>
    </location>
</feature>
<dbReference type="EMBL" id="JAVREL010000036">
    <property type="protein sequence ID" value="MDT0347604.1"/>
    <property type="molecule type" value="Genomic_DNA"/>
</dbReference>
<reference evidence="3" key="1">
    <citation type="submission" date="2023-07" db="EMBL/GenBank/DDBJ databases">
        <title>30 novel species of actinomycetes from the DSMZ collection.</title>
        <authorList>
            <person name="Nouioui I."/>
        </authorList>
    </citation>
    <scope>NUCLEOTIDE SEQUENCE [LARGE SCALE GENOMIC DNA]</scope>
    <source>
        <strain evidence="3">DSM 44938</strain>
    </source>
</reference>
<keyword evidence="3" id="KW-1185">Reference proteome</keyword>
<dbReference type="Proteomes" id="UP001183246">
    <property type="component" value="Unassembled WGS sequence"/>
</dbReference>
<dbReference type="RefSeq" id="WP_311708729.1">
    <property type="nucleotide sequence ID" value="NZ_JAVREL010000036.1"/>
</dbReference>
<sequence length="164" mass="18782">MTDLHFYASAVIEGTIYGLGVDSTPDQWTAELSDQCLDDARKRRMRRDYGLIEVSFHRPKGEREWRCYAISVQIHRLAWGIDNNIPERLNQEHGPFNEHMPFDAIYAEIQARGAQLEKNEGEPSPGFESYRLPSARSAVYVMRTQGSEDDPHQEGDVWSLGLVN</sequence>
<gene>
    <name evidence="2" type="ORF">RM590_34330</name>
</gene>
<proteinExistence type="predicted"/>
<evidence type="ECO:0000313" key="3">
    <source>
        <dbReference type="Proteomes" id="UP001183246"/>
    </source>
</evidence>
<evidence type="ECO:0000313" key="2">
    <source>
        <dbReference type="EMBL" id="MDT0347604.1"/>
    </source>
</evidence>
<name>A0ABU2N4E0_9ACTN</name>
<evidence type="ECO:0000256" key="1">
    <source>
        <dbReference type="SAM" id="MobiDB-lite"/>
    </source>
</evidence>
<organism evidence="2 3">
    <name type="scientific">Streptomyces litchfieldiae</name>
    <dbReference type="NCBI Taxonomy" id="3075543"/>
    <lineage>
        <taxon>Bacteria</taxon>
        <taxon>Bacillati</taxon>
        <taxon>Actinomycetota</taxon>
        <taxon>Actinomycetes</taxon>
        <taxon>Kitasatosporales</taxon>
        <taxon>Streptomycetaceae</taxon>
        <taxon>Streptomyces</taxon>
    </lineage>
</organism>
<comment type="caution">
    <text evidence="2">The sequence shown here is derived from an EMBL/GenBank/DDBJ whole genome shotgun (WGS) entry which is preliminary data.</text>
</comment>
<accession>A0ABU2N4E0</accession>